<sequence>MLSDEIERKIIILFVPGISDQYISLEIEDFYAFSVSATTISAVTDNVIPEFKQ</sequence>
<comment type="caution">
    <text evidence="6">The sequence shown here is derived from an EMBL/GenBank/DDBJ whole genome shotgun (WGS) entry which is preliminary data.</text>
</comment>
<dbReference type="Pfam" id="PF00872">
    <property type="entry name" value="Transposase_mut"/>
    <property type="match status" value="1"/>
</dbReference>
<keyword evidence="5" id="KW-0233">DNA recombination</keyword>
<evidence type="ECO:0000313" key="6">
    <source>
        <dbReference type="EMBL" id="HAF2362213.1"/>
    </source>
</evidence>
<dbReference type="GO" id="GO:0006313">
    <property type="term" value="P:DNA transposition"/>
    <property type="evidence" value="ECO:0007669"/>
    <property type="project" value="InterPro"/>
</dbReference>
<dbReference type="EMBL" id="DAAUQI010000036">
    <property type="protein sequence ID" value="HAF2362213.1"/>
    <property type="molecule type" value="Genomic_DNA"/>
</dbReference>
<reference evidence="6" key="1">
    <citation type="journal article" date="2018" name="Genome Biol.">
        <title>SKESA: strategic k-mer extension for scrupulous assemblies.</title>
        <authorList>
            <person name="Souvorov A."/>
            <person name="Agarwala R."/>
            <person name="Lipman D.J."/>
        </authorList>
    </citation>
    <scope>NUCLEOTIDE SEQUENCE</scope>
    <source>
        <strain evidence="7">MA.AU168</strain>
        <strain evidence="6">MA.CK_99/00004569</strain>
    </source>
</reference>
<evidence type="ECO:0000256" key="5">
    <source>
        <dbReference type="ARBA" id="ARBA00023172"/>
    </source>
</evidence>
<evidence type="ECO:0000256" key="3">
    <source>
        <dbReference type="ARBA" id="ARBA00022578"/>
    </source>
</evidence>
<gene>
    <name evidence="7" type="ORF">G8404_004390</name>
    <name evidence="6" type="ORF">G9F21_004404</name>
</gene>
<keyword evidence="3" id="KW-0815">Transposition</keyword>
<evidence type="ECO:0000256" key="2">
    <source>
        <dbReference type="ARBA" id="ARBA00010961"/>
    </source>
</evidence>
<keyword evidence="4" id="KW-0238">DNA-binding</keyword>
<dbReference type="InterPro" id="IPR001207">
    <property type="entry name" value="Transposase_mutator"/>
</dbReference>
<dbReference type="GO" id="GO:0004803">
    <property type="term" value="F:transposase activity"/>
    <property type="evidence" value="ECO:0007669"/>
    <property type="project" value="InterPro"/>
</dbReference>
<organism evidence="6">
    <name type="scientific">Salmonella enterica</name>
    <name type="common">Salmonella choleraesuis</name>
    <dbReference type="NCBI Taxonomy" id="28901"/>
    <lineage>
        <taxon>Bacteria</taxon>
        <taxon>Pseudomonadati</taxon>
        <taxon>Pseudomonadota</taxon>
        <taxon>Gammaproteobacteria</taxon>
        <taxon>Enterobacterales</taxon>
        <taxon>Enterobacteriaceae</taxon>
        <taxon>Salmonella</taxon>
    </lineage>
</organism>
<dbReference type="GO" id="GO:0003677">
    <property type="term" value="F:DNA binding"/>
    <property type="evidence" value="ECO:0007669"/>
    <property type="project" value="UniProtKB-KW"/>
</dbReference>
<protein>
    <submittedName>
        <fullName evidence="6">Uncharacterized protein</fullName>
    </submittedName>
</protein>
<proteinExistence type="inferred from homology"/>
<name>A0A743YF76_SALER</name>
<dbReference type="EMBL" id="DAAYJT010000023">
    <property type="protein sequence ID" value="HAG4528567.1"/>
    <property type="molecule type" value="Genomic_DNA"/>
</dbReference>
<evidence type="ECO:0000256" key="1">
    <source>
        <dbReference type="ARBA" id="ARBA00002190"/>
    </source>
</evidence>
<comment type="function">
    <text evidence="1">Required for the transposition of the insertion element.</text>
</comment>
<accession>A0A743YF76</accession>
<evidence type="ECO:0000256" key="4">
    <source>
        <dbReference type="ARBA" id="ARBA00023125"/>
    </source>
</evidence>
<reference evidence="6" key="2">
    <citation type="submission" date="2020-02" db="EMBL/GenBank/DDBJ databases">
        <authorList>
            <consortium name="NCBI Pathogen Detection Project"/>
        </authorList>
    </citation>
    <scope>NUCLEOTIDE SEQUENCE</scope>
    <source>
        <strain evidence="7">MA.AU168</strain>
        <strain evidence="6">MA.CK_99/00004569</strain>
    </source>
</reference>
<comment type="similarity">
    <text evidence="2">Belongs to the transposase mutator family.</text>
</comment>
<dbReference type="AlphaFoldDB" id="A0A743YF76"/>
<evidence type="ECO:0000313" key="7">
    <source>
        <dbReference type="EMBL" id="HAG4528567.1"/>
    </source>
</evidence>